<dbReference type="Gene3D" id="2.160.20.60">
    <property type="entry name" value="Glutamate synthase, alpha subunit, C-terminal domain"/>
    <property type="match status" value="1"/>
</dbReference>
<comment type="caution">
    <text evidence="6">The sequence shown here is derived from an EMBL/GenBank/DDBJ whole genome shotgun (WGS) entry which is preliminary data.</text>
</comment>
<dbReference type="SUPFAM" id="SSF51905">
    <property type="entry name" value="FAD/NAD(P)-binding domain"/>
    <property type="match status" value="1"/>
</dbReference>
<dbReference type="InterPro" id="IPR036485">
    <property type="entry name" value="Glu_synth_asu_C_sf"/>
</dbReference>
<evidence type="ECO:0000256" key="2">
    <source>
        <dbReference type="ARBA" id="ARBA00023004"/>
    </source>
</evidence>
<dbReference type="InterPro" id="IPR002489">
    <property type="entry name" value="Glu_synth_asu_C"/>
</dbReference>
<dbReference type="InterPro" id="IPR009051">
    <property type="entry name" value="Helical_ferredxn"/>
</dbReference>
<evidence type="ECO:0000313" key="6">
    <source>
        <dbReference type="EMBL" id="GBR72644.1"/>
    </source>
</evidence>
<dbReference type="PROSITE" id="PS00198">
    <property type="entry name" value="4FE4S_FER_1"/>
    <property type="match status" value="1"/>
</dbReference>
<reference evidence="6 7" key="1">
    <citation type="journal article" date="2019" name="ISME J.">
        <title>Genome analyses of uncultured TG2/ZB3 bacteria in 'Margulisbacteria' specifically attached to ectosymbiotic spirochetes of protists in the termite gut.</title>
        <authorList>
            <person name="Utami Y.D."/>
            <person name="Kuwahara H."/>
            <person name="Igai K."/>
            <person name="Murakami T."/>
            <person name="Sugaya K."/>
            <person name="Morikawa T."/>
            <person name="Nagura Y."/>
            <person name="Yuki M."/>
            <person name="Deevong P."/>
            <person name="Inoue T."/>
            <person name="Kihara K."/>
            <person name="Lo N."/>
            <person name="Yamada A."/>
            <person name="Ohkuma M."/>
            <person name="Hongoh Y."/>
        </authorList>
    </citation>
    <scope>NUCLEOTIDE SEQUENCE [LARGE SCALE GENOMIC DNA]</scope>
    <source>
        <strain evidence="6">NkOx7-01</strain>
    </source>
</reference>
<feature type="domain" description="4Fe-4S ferredoxin-type" evidence="5">
    <location>
        <begin position="794"/>
        <end position="823"/>
    </location>
</feature>
<feature type="domain" description="4Fe-4S ferredoxin-type" evidence="5">
    <location>
        <begin position="759"/>
        <end position="790"/>
    </location>
</feature>
<gene>
    <name evidence="6" type="primary">gltD</name>
    <name evidence="6" type="ORF">NO1_0147</name>
</gene>
<dbReference type="Pfam" id="PF14691">
    <property type="entry name" value="Fer4_20"/>
    <property type="match status" value="1"/>
</dbReference>
<dbReference type="SUPFAM" id="SSF69336">
    <property type="entry name" value="Alpha subunit of glutamate synthase, C-terminal domain"/>
    <property type="match status" value="1"/>
</dbReference>
<dbReference type="PANTHER" id="PTHR43100:SF2">
    <property type="entry name" value="BNAA03G19380D PROTEIN"/>
    <property type="match status" value="1"/>
</dbReference>
<keyword evidence="1" id="KW-0479">Metal-binding</keyword>
<proteinExistence type="predicted"/>
<dbReference type="GO" id="GO:0016491">
    <property type="term" value="F:oxidoreductase activity"/>
    <property type="evidence" value="ECO:0007669"/>
    <property type="project" value="InterPro"/>
</dbReference>
<dbReference type="Pfam" id="PF07992">
    <property type="entry name" value="Pyr_redox_2"/>
    <property type="match status" value="1"/>
</dbReference>
<dbReference type="Gene3D" id="3.50.50.60">
    <property type="entry name" value="FAD/NAD(P)-binding domain"/>
    <property type="match status" value="1"/>
</dbReference>
<evidence type="ECO:0000256" key="1">
    <source>
        <dbReference type="ARBA" id="ARBA00022723"/>
    </source>
</evidence>
<dbReference type="Gene3D" id="3.40.50.720">
    <property type="entry name" value="NAD(P)-binding Rossmann-like Domain"/>
    <property type="match status" value="1"/>
</dbReference>
<sequence>MALKIQSLKINKRLSTQELLQEIYQGLEQGETEFEIAACGQHDIGGPLWSPKGRLTFKVTNPGQRLGSMCMDGTTIIVEGSASADVGWLNAGGEIIVRGDGGDTAGHCAAAGKIYIGGRGGTRTGSLMKHDPAYAPPELWLLKNVGSFGFEFMGGGIAVVCGVDTPAGLPILGDRACAGMVGGTVYFRGEPGSVSLATVKIEELDEQDKKFLTAGLPVFLQKIQREQLLTQLKDLTQWKKIVAKSYAERAAAKSQSGAVKNFHKSEWLQNVPGGIFGDIYPDDSRVITLVNHAADRLRIPEWRNYIYAAPCESACPAGIPSQVRFALLRQNKIEEAYRLILEYTPFPGSVCGSVCPNLCMEACSRCRVDTPLNIKALGTFSADIPPPPITAAAGQKIAVVGSGVGGLTAAWLLRLRGHTVTVYEKDAQIGGKLFHAVSRERLNFEILQKELKRLQSVGIEFKTNTPVDQKLYKKLKKDYDFVVLAIGAYQPKTPPWPGKEKILPSLEFLRRVNNGEKPQIGEKVVVIGCGNSGMDVIFGAYSCGAKEVTAIDVQKPSAFAEEIARAETLGAKLLWPAFTEAITDAGVKLKDGRVLPADTVIIAIGEAPILDGLLDKPELERGYLKTGAGRLYESNVYALGDLTKLGLLVEAIGGGREAALRIHAALTNAEYLAPKTVLAPDKLALEYFIQEENPAQIGEESQTTVGEQGRTTVGEQGRTTVGEQSRTTVGEQSRTTVGEQGRTTVGEQGRTTVCEPLKEALRCISCGTCRDCQMCLKSCPENAITRVVVDGGDYKYVSEPKKCIGCGICAGVCPCGIWTLKDNPL</sequence>
<evidence type="ECO:0000259" key="5">
    <source>
        <dbReference type="PROSITE" id="PS51379"/>
    </source>
</evidence>
<feature type="region of interest" description="Disordered" evidence="4">
    <location>
        <begin position="697"/>
        <end position="733"/>
    </location>
</feature>
<dbReference type="Gene3D" id="3.30.70.20">
    <property type="match status" value="1"/>
</dbReference>
<dbReference type="EMBL" id="BGZN01000002">
    <property type="protein sequence ID" value="GBR72644.1"/>
    <property type="molecule type" value="Genomic_DNA"/>
</dbReference>
<accession>A0A388T7N5</accession>
<dbReference type="SUPFAM" id="SSF69349">
    <property type="entry name" value="Phage fibre proteins"/>
    <property type="match status" value="1"/>
</dbReference>
<dbReference type="PROSITE" id="PS51379">
    <property type="entry name" value="4FE4S_FER_2"/>
    <property type="match status" value="2"/>
</dbReference>
<feature type="compositionally biased region" description="Polar residues" evidence="4">
    <location>
        <begin position="699"/>
        <end position="733"/>
    </location>
</feature>
<keyword evidence="7" id="KW-1185">Reference proteome</keyword>
<evidence type="ECO:0000256" key="3">
    <source>
        <dbReference type="ARBA" id="ARBA00023014"/>
    </source>
</evidence>
<protein>
    <submittedName>
        <fullName evidence="6">Glutamate synthase [NADPH] small chain</fullName>
    </submittedName>
</protein>
<dbReference type="SUPFAM" id="SSF54862">
    <property type="entry name" value="4Fe-4S ferredoxins"/>
    <property type="match status" value="1"/>
</dbReference>
<dbReference type="InterPro" id="IPR017896">
    <property type="entry name" value="4Fe4S_Fe-S-bd"/>
</dbReference>
<keyword evidence="2" id="KW-0408">Iron</keyword>
<dbReference type="GO" id="GO:0046872">
    <property type="term" value="F:metal ion binding"/>
    <property type="evidence" value="ECO:0007669"/>
    <property type="project" value="UniProtKB-KW"/>
</dbReference>
<name>A0A388T7N5_TERA1</name>
<dbReference type="GO" id="GO:0051536">
    <property type="term" value="F:iron-sulfur cluster binding"/>
    <property type="evidence" value="ECO:0007669"/>
    <property type="project" value="UniProtKB-KW"/>
</dbReference>
<dbReference type="Gene3D" id="1.10.1060.10">
    <property type="entry name" value="Alpha-helical ferredoxin"/>
    <property type="match status" value="1"/>
</dbReference>
<dbReference type="AlphaFoldDB" id="A0A388T7N5"/>
<dbReference type="InterPro" id="IPR017900">
    <property type="entry name" value="4Fe4S_Fe_S_CS"/>
</dbReference>
<dbReference type="PANTHER" id="PTHR43100">
    <property type="entry name" value="GLUTAMATE SYNTHASE [NADPH] SMALL CHAIN"/>
    <property type="match status" value="1"/>
</dbReference>
<dbReference type="InterPro" id="IPR028261">
    <property type="entry name" value="DPD_II"/>
</dbReference>
<dbReference type="Proteomes" id="UP000269352">
    <property type="component" value="Unassembled WGS sequence"/>
</dbReference>
<dbReference type="InterPro" id="IPR023753">
    <property type="entry name" value="FAD/NAD-binding_dom"/>
</dbReference>
<dbReference type="PRINTS" id="PR00419">
    <property type="entry name" value="ADXRDTASE"/>
</dbReference>
<dbReference type="InterPro" id="IPR051394">
    <property type="entry name" value="Glutamate_Synthase"/>
</dbReference>
<dbReference type="Pfam" id="PF01493">
    <property type="entry name" value="GXGXG"/>
    <property type="match status" value="1"/>
</dbReference>
<keyword evidence="3" id="KW-0411">Iron-sulfur</keyword>
<evidence type="ECO:0000256" key="4">
    <source>
        <dbReference type="SAM" id="MobiDB-lite"/>
    </source>
</evidence>
<organism evidence="6 7">
    <name type="scientific">Termititenax aidoneus</name>
    <dbReference type="NCBI Taxonomy" id="2218524"/>
    <lineage>
        <taxon>Bacteria</taxon>
        <taxon>Bacillati</taxon>
        <taxon>Candidatus Margulisiibacteriota</taxon>
        <taxon>Candidatus Termititenacia</taxon>
        <taxon>Candidatus Termititenacales</taxon>
        <taxon>Candidatus Termititenacaceae</taxon>
        <taxon>Candidatus Termititenax</taxon>
    </lineage>
</organism>
<dbReference type="InterPro" id="IPR036188">
    <property type="entry name" value="FAD/NAD-bd_sf"/>
</dbReference>
<evidence type="ECO:0000313" key="7">
    <source>
        <dbReference type="Proteomes" id="UP000269352"/>
    </source>
</evidence>
<dbReference type="Pfam" id="PF12838">
    <property type="entry name" value="Fer4_7"/>
    <property type="match status" value="1"/>
</dbReference>